<dbReference type="PANTHER" id="PTHR10434">
    <property type="entry name" value="1-ACYL-SN-GLYCEROL-3-PHOSPHATE ACYLTRANSFERASE"/>
    <property type="match status" value="1"/>
</dbReference>
<comment type="pathway">
    <text evidence="2">Phospholipid metabolism; CDP-diacylglycerol biosynthesis; CDP-diacylglycerol from sn-glycerol 3-phosphate: step 2/3.</text>
</comment>
<dbReference type="InterPro" id="IPR004552">
    <property type="entry name" value="AGP_acyltrans"/>
</dbReference>
<keyword evidence="9" id="KW-1208">Phospholipid metabolism</keyword>
<dbReference type="NCBIfam" id="TIGR00530">
    <property type="entry name" value="AGP_acyltrn"/>
    <property type="match status" value="1"/>
</dbReference>
<evidence type="ECO:0000313" key="14">
    <source>
        <dbReference type="Proteomes" id="UP000030125"/>
    </source>
</evidence>
<keyword evidence="10" id="KW-0472">Membrane</keyword>
<dbReference type="GO" id="GO:0006654">
    <property type="term" value="P:phosphatidic acid biosynthetic process"/>
    <property type="evidence" value="ECO:0007669"/>
    <property type="project" value="TreeGrafter"/>
</dbReference>
<evidence type="ECO:0000256" key="5">
    <source>
        <dbReference type="ARBA" id="ARBA00013211"/>
    </source>
</evidence>
<organism evidence="12 14">
    <name type="scientific">Porphyromonas cangingivalis</name>
    <dbReference type="NCBI Taxonomy" id="36874"/>
    <lineage>
        <taxon>Bacteria</taxon>
        <taxon>Pseudomonadati</taxon>
        <taxon>Bacteroidota</taxon>
        <taxon>Bacteroidia</taxon>
        <taxon>Bacteroidales</taxon>
        <taxon>Porphyromonadaceae</taxon>
        <taxon>Porphyromonas</taxon>
    </lineage>
</organism>
<evidence type="ECO:0000256" key="1">
    <source>
        <dbReference type="ARBA" id="ARBA00001141"/>
    </source>
</evidence>
<accession>A0A099WYZ2</accession>
<dbReference type="SUPFAM" id="SSF69593">
    <property type="entry name" value="Glycerol-3-phosphate (1)-acyltransferase"/>
    <property type="match status" value="1"/>
</dbReference>
<dbReference type="AlphaFoldDB" id="A0A099WYZ2"/>
<dbReference type="Proteomes" id="UP000189956">
    <property type="component" value="Unassembled WGS sequence"/>
</dbReference>
<feature type="domain" description="Phospholipid/glycerol acyltransferase" evidence="11">
    <location>
        <begin position="75"/>
        <end position="189"/>
    </location>
</feature>
<evidence type="ECO:0000256" key="7">
    <source>
        <dbReference type="ARBA" id="ARBA00022679"/>
    </source>
</evidence>
<keyword evidence="14" id="KW-1185">Reference proteome</keyword>
<proteinExistence type="inferred from homology"/>
<evidence type="ECO:0000256" key="10">
    <source>
        <dbReference type="SAM" id="Phobius"/>
    </source>
</evidence>
<evidence type="ECO:0000259" key="11">
    <source>
        <dbReference type="SMART" id="SM00563"/>
    </source>
</evidence>
<comment type="catalytic activity">
    <reaction evidence="1 9">
        <text>a 1-acyl-sn-glycero-3-phosphate + an acyl-CoA = a 1,2-diacyl-sn-glycero-3-phosphate + CoA</text>
        <dbReference type="Rhea" id="RHEA:19709"/>
        <dbReference type="ChEBI" id="CHEBI:57287"/>
        <dbReference type="ChEBI" id="CHEBI:57970"/>
        <dbReference type="ChEBI" id="CHEBI:58342"/>
        <dbReference type="ChEBI" id="CHEBI:58608"/>
        <dbReference type="EC" id="2.3.1.51"/>
    </reaction>
</comment>
<keyword evidence="10" id="KW-1133">Transmembrane helix</keyword>
<reference evidence="12 14" key="1">
    <citation type="submission" date="2014-08" db="EMBL/GenBank/DDBJ databases">
        <title>Porphyromonas cangingivalis strain:COT-109_OH1386 Genome sequencing.</title>
        <authorList>
            <person name="Wallis C."/>
            <person name="Deusch O."/>
            <person name="O'Flynn C."/>
            <person name="Davis I."/>
            <person name="Jospin G."/>
            <person name="Darling A.E."/>
            <person name="Coil D.A."/>
            <person name="Alexiev A."/>
            <person name="Horsfall A."/>
            <person name="Kirkwood N."/>
            <person name="Harris S."/>
            <person name="Eisen J.A."/>
        </authorList>
    </citation>
    <scope>NUCLEOTIDE SEQUENCE [LARGE SCALE GENOMIC DNA]</scope>
    <source>
        <strain evidence="14">COT-109 OH1386</strain>
        <strain evidence="12">COT-109_OH1386</strain>
    </source>
</reference>
<name>A0A099WYZ2_PORCN</name>
<feature type="transmembrane region" description="Helical" evidence="10">
    <location>
        <begin position="6"/>
        <end position="37"/>
    </location>
</feature>
<reference evidence="13 15" key="2">
    <citation type="submission" date="2017-02" db="EMBL/GenBank/DDBJ databases">
        <authorList>
            <person name="Peterson S.W."/>
        </authorList>
    </citation>
    <scope>NUCLEOTIDE SEQUENCE [LARGE SCALE GENOMIC DNA]</scope>
    <source>
        <strain evidence="13 15">ATCC 700135</strain>
    </source>
</reference>
<keyword evidence="8 9" id="KW-0012">Acyltransferase</keyword>
<keyword evidence="10" id="KW-0812">Transmembrane</keyword>
<evidence type="ECO:0000256" key="4">
    <source>
        <dbReference type="ARBA" id="ARBA00008655"/>
    </source>
</evidence>
<protein>
    <recommendedName>
        <fullName evidence="6 9">1-acyl-sn-glycerol-3-phosphate acyltransferase</fullName>
        <ecNumber evidence="5 9">2.3.1.51</ecNumber>
    </recommendedName>
</protein>
<dbReference type="GO" id="GO:0003841">
    <property type="term" value="F:1-acylglycerol-3-phosphate O-acyltransferase activity"/>
    <property type="evidence" value="ECO:0007669"/>
    <property type="project" value="UniProtKB-UniRule"/>
</dbReference>
<comment type="similarity">
    <text evidence="4 9">Belongs to the 1-acyl-sn-glycerol-3-phosphate acyltransferase family.</text>
</comment>
<evidence type="ECO:0000313" key="13">
    <source>
        <dbReference type="EMBL" id="SJZ41252.1"/>
    </source>
</evidence>
<dbReference type="PANTHER" id="PTHR10434:SF66">
    <property type="entry name" value="PHOSPHOLIPID_GLYCEROL ACYLTRANSFERASE DOMAIN-CONTAINING PROTEIN"/>
    <property type="match status" value="1"/>
</dbReference>
<keyword evidence="9" id="KW-0594">Phospholipid biosynthesis</keyword>
<evidence type="ECO:0000256" key="2">
    <source>
        <dbReference type="ARBA" id="ARBA00004728"/>
    </source>
</evidence>
<comment type="pathway">
    <text evidence="3">Lipid metabolism.</text>
</comment>
<evidence type="ECO:0000313" key="15">
    <source>
        <dbReference type="Proteomes" id="UP000189956"/>
    </source>
</evidence>
<dbReference type="InterPro" id="IPR002123">
    <property type="entry name" value="Plipid/glycerol_acylTrfase"/>
</dbReference>
<dbReference type="EMBL" id="JQJD01000059">
    <property type="protein sequence ID" value="KGN78602.1"/>
    <property type="molecule type" value="Genomic_DNA"/>
</dbReference>
<sequence length="242" mass="26864">MGRILYVIYIVLIFTPLFAIITILTAVVAAVGSIIGLERFATMYPGMVWSKLTIILSLCRITIEGRENIPTDKYCVIACNHQSAFDIWALYGYTHIPFKWVLKGSLSRVPFVGWACRKCGFIFVDNSSPERAANVVYMANQVLKNEYHVMIFPEGTRSPDGRLGKFKKGAFKIAMDTGAPVIPISISGAYQILSKDDIIPKRGHIRLKIHPQIDSTQYPQDVRGLLALSADTRAAIESGIVP</sequence>
<dbReference type="EMBL" id="FUWL01000005">
    <property type="protein sequence ID" value="SJZ41252.1"/>
    <property type="molecule type" value="Genomic_DNA"/>
</dbReference>
<dbReference type="STRING" id="36874.HQ34_04560"/>
<dbReference type="OrthoDB" id="9803035at2"/>
<dbReference type="GO" id="GO:0016020">
    <property type="term" value="C:membrane"/>
    <property type="evidence" value="ECO:0007669"/>
    <property type="project" value="InterPro"/>
</dbReference>
<dbReference type="Pfam" id="PF01553">
    <property type="entry name" value="Acyltransferase"/>
    <property type="match status" value="1"/>
</dbReference>
<gene>
    <name evidence="12" type="ORF">HQ35_09435</name>
    <name evidence="13" type="ORF">SAMN02745205_00708</name>
</gene>
<evidence type="ECO:0000256" key="9">
    <source>
        <dbReference type="RuleBase" id="RU361267"/>
    </source>
</evidence>
<dbReference type="SMART" id="SM00563">
    <property type="entry name" value="PlsC"/>
    <property type="match status" value="1"/>
</dbReference>
<dbReference type="Proteomes" id="UP000030125">
    <property type="component" value="Unassembled WGS sequence"/>
</dbReference>
<evidence type="ECO:0000313" key="12">
    <source>
        <dbReference type="EMBL" id="KGN78602.1"/>
    </source>
</evidence>
<evidence type="ECO:0000256" key="3">
    <source>
        <dbReference type="ARBA" id="ARBA00005189"/>
    </source>
</evidence>
<dbReference type="eggNOG" id="COG0204">
    <property type="taxonomic scope" value="Bacteria"/>
</dbReference>
<comment type="domain">
    <text evidence="9">The HXXXXD motif is essential for acyltransferase activity and may constitute the binding site for the phosphate moiety of the glycerol-3-phosphate.</text>
</comment>
<dbReference type="CDD" id="cd07989">
    <property type="entry name" value="LPLAT_AGPAT-like"/>
    <property type="match status" value="1"/>
</dbReference>
<keyword evidence="9" id="KW-0444">Lipid biosynthesis</keyword>
<evidence type="ECO:0000256" key="6">
    <source>
        <dbReference type="ARBA" id="ARBA00016139"/>
    </source>
</evidence>
<dbReference type="EC" id="2.3.1.51" evidence="5 9"/>
<keyword evidence="7 9" id="KW-0808">Transferase</keyword>
<dbReference type="RefSeq" id="WP_036846079.1">
    <property type="nucleotide sequence ID" value="NZ_FUWL01000005.1"/>
</dbReference>
<keyword evidence="9" id="KW-0443">Lipid metabolism</keyword>
<evidence type="ECO:0000256" key="8">
    <source>
        <dbReference type="ARBA" id="ARBA00023315"/>
    </source>
</evidence>